<proteinExistence type="inferred from homology"/>
<evidence type="ECO:0000256" key="3">
    <source>
        <dbReference type="ARBA" id="ARBA00022801"/>
    </source>
</evidence>
<comment type="cofactor">
    <cofactor evidence="4">
        <name>a divalent metal cation</name>
        <dbReference type="ChEBI" id="CHEBI:60240"/>
    </cofactor>
</comment>
<dbReference type="InterPro" id="IPR020935">
    <property type="entry name" value="PdiEstase_YfcE_CS"/>
</dbReference>
<dbReference type="PROSITE" id="PS01269">
    <property type="entry name" value="UPF0025"/>
    <property type="match status" value="1"/>
</dbReference>
<gene>
    <name evidence="6" type="ORF">SAMN05421877_10519</name>
</gene>
<dbReference type="OrthoDB" id="9813918at2"/>
<name>A0A1H5XIS1_9SPHI</name>
<dbReference type="InterPro" id="IPR000979">
    <property type="entry name" value="Phosphodiesterase_MJ0936/Vps29"/>
</dbReference>
<dbReference type="EMBL" id="FNUT01000005">
    <property type="protein sequence ID" value="SEG11658.1"/>
    <property type="molecule type" value="Genomic_DNA"/>
</dbReference>
<dbReference type="NCBIfam" id="TIGR00040">
    <property type="entry name" value="yfcE"/>
    <property type="match status" value="1"/>
</dbReference>
<dbReference type="PANTHER" id="PTHR42850">
    <property type="entry name" value="METALLOPHOSPHOESTERASE"/>
    <property type="match status" value="1"/>
</dbReference>
<evidence type="ECO:0000256" key="2">
    <source>
        <dbReference type="ARBA" id="ARBA00022723"/>
    </source>
</evidence>
<evidence type="ECO:0000256" key="1">
    <source>
        <dbReference type="ARBA" id="ARBA00008950"/>
    </source>
</evidence>
<dbReference type="Gene3D" id="3.60.21.10">
    <property type="match status" value="1"/>
</dbReference>
<dbReference type="PANTHER" id="PTHR42850:SF2">
    <property type="entry name" value="BLL5683 PROTEIN"/>
    <property type="match status" value="1"/>
</dbReference>
<feature type="domain" description="Calcineurin-like phosphoesterase" evidence="5">
    <location>
        <begin position="1"/>
        <end position="204"/>
    </location>
</feature>
<sequence>MQIAIVSDIHGNLPAWEAILADIRSRNIGQVYCLGDLVDFAPWDREVIASVRKLGIPCILGNHDERVGRNLPVIPKTKHSAREQAAREDAINYTKNVLDEQEKAYLAELPFSLTLTYKFPTKTWRILLVHAHPNSNERYIFADEPLDNLREIFQEQACDVLCVGHTHYSYIRPVDGNWVINPGSVGRSKEYNRLASYAILDISETAIRSEIIQVPFDRQAVIHGIEQSPIPNFYAEFWKQ</sequence>
<dbReference type="PIRSF" id="PIRSF000883">
    <property type="entry name" value="Pesterase_MJ0912"/>
    <property type="match status" value="1"/>
</dbReference>
<organism evidence="6 7">
    <name type="scientific">Sphingobacterium lactis</name>
    <dbReference type="NCBI Taxonomy" id="797291"/>
    <lineage>
        <taxon>Bacteria</taxon>
        <taxon>Pseudomonadati</taxon>
        <taxon>Bacteroidota</taxon>
        <taxon>Sphingobacteriia</taxon>
        <taxon>Sphingobacteriales</taxon>
        <taxon>Sphingobacteriaceae</taxon>
        <taxon>Sphingobacterium</taxon>
    </lineage>
</organism>
<evidence type="ECO:0000313" key="6">
    <source>
        <dbReference type="EMBL" id="SEG11658.1"/>
    </source>
</evidence>
<dbReference type="InterPro" id="IPR050126">
    <property type="entry name" value="Ap4A_hydrolase"/>
</dbReference>
<dbReference type="InterPro" id="IPR024654">
    <property type="entry name" value="Calcineurin-like_PHP_lpxH"/>
</dbReference>
<dbReference type="GO" id="GO:0016791">
    <property type="term" value="F:phosphatase activity"/>
    <property type="evidence" value="ECO:0007669"/>
    <property type="project" value="TreeGrafter"/>
</dbReference>
<dbReference type="InterPro" id="IPR011152">
    <property type="entry name" value="Pesterase_MJ0912"/>
</dbReference>
<dbReference type="GO" id="GO:0046872">
    <property type="term" value="F:metal ion binding"/>
    <property type="evidence" value="ECO:0007669"/>
    <property type="project" value="UniProtKB-KW"/>
</dbReference>
<keyword evidence="7" id="KW-1185">Reference proteome</keyword>
<dbReference type="EC" id="3.1.4.-" evidence="4"/>
<dbReference type="Pfam" id="PF12850">
    <property type="entry name" value="Metallophos_2"/>
    <property type="match status" value="1"/>
</dbReference>
<evidence type="ECO:0000259" key="5">
    <source>
        <dbReference type="Pfam" id="PF12850"/>
    </source>
</evidence>
<dbReference type="GO" id="GO:0005737">
    <property type="term" value="C:cytoplasm"/>
    <property type="evidence" value="ECO:0007669"/>
    <property type="project" value="TreeGrafter"/>
</dbReference>
<evidence type="ECO:0000313" key="7">
    <source>
        <dbReference type="Proteomes" id="UP000236731"/>
    </source>
</evidence>
<keyword evidence="3" id="KW-0378">Hydrolase</keyword>
<evidence type="ECO:0000256" key="4">
    <source>
        <dbReference type="RuleBase" id="RU362039"/>
    </source>
</evidence>
<protein>
    <recommendedName>
        <fullName evidence="4">Phosphoesterase</fullName>
        <ecNumber evidence="4">3.1.4.-</ecNumber>
    </recommendedName>
</protein>
<dbReference type="SUPFAM" id="SSF56300">
    <property type="entry name" value="Metallo-dependent phosphatases"/>
    <property type="match status" value="1"/>
</dbReference>
<dbReference type="Proteomes" id="UP000236731">
    <property type="component" value="Unassembled WGS sequence"/>
</dbReference>
<reference evidence="7" key="1">
    <citation type="submission" date="2016-10" db="EMBL/GenBank/DDBJ databases">
        <authorList>
            <person name="Varghese N."/>
            <person name="Submissions S."/>
        </authorList>
    </citation>
    <scope>NUCLEOTIDE SEQUENCE [LARGE SCALE GENOMIC DNA]</scope>
    <source>
        <strain evidence="7">DSM 22361</strain>
    </source>
</reference>
<dbReference type="AlphaFoldDB" id="A0A1H5XIS1"/>
<comment type="similarity">
    <text evidence="1 4">Belongs to the metallophosphoesterase superfamily. YfcE family.</text>
</comment>
<dbReference type="InterPro" id="IPR029052">
    <property type="entry name" value="Metallo-depent_PP-like"/>
</dbReference>
<keyword evidence="2 4" id="KW-0479">Metal-binding</keyword>
<dbReference type="RefSeq" id="WP_103905946.1">
    <property type="nucleotide sequence ID" value="NZ_CP049246.1"/>
</dbReference>
<accession>A0A1H5XIS1</accession>